<keyword evidence="4" id="KW-1185">Reference proteome</keyword>
<gene>
    <name evidence="3" type="ORF">ADN00_10725</name>
</gene>
<name>A0A0P6XP49_9CHLR</name>
<reference evidence="3 4" key="1">
    <citation type="submission" date="2015-07" db="EMBL/GenBank/DDBJ databases">
        <title>Genome sequence of Ornatilinea apprima DSM 23815.</title>
        <authorList>
            <person name="Hemp J."/>
            <person name="Ward L.M."/>
            <person name="Pace L.A."/>
            <person name="Fischer W.W."/>
        </authorList>
    </citation>
    <scope>NUCLEOTIDE SEQUENCE [LARGE SCALE GENOMIC DNA]</scope>
    <source>
        <strain evidence="3 4">P3M-1</strain>
    </source>
</reference>
<organism evidence="3 4">
    <name type="scientific">Ornatilinea apprima</name>
    <dbReference type="NCBI Taxonomy" id="1134406"/>
    <lineage>
        <taxon>Bacteria</taxon>
        <taxon>Bacillati</taxon>
        <taxon>Chloroflexota</taxon>
        <taxon>Anaerolineae</taxon>
        <taxon>Anaerolineales</taxon>
        <taxon>Anaerolineaceae</taxon>
        <taxon>Ornatilinea</taxon>
    </lineage>
</organism>
<dbReference type="Pfam" id="PF13199">
    <property type="entry name" value="Glyco_hydro_66"/>
    <property type="match status" value="1"/>
</dbReference>
<comment type="similarity">
    <text evidence="1">Belongs to the glycosyl hydrolase 66 family.</text>
</comment>
<sequence length="528" mass="58677">MRLIDFYPMKGCYAPGSPVDLQVEMSLSQSRRVQATLEIFHFSQSAGRLSTVWDLPAGEHSLPLRWTPPSGAQQGYGAHLNLTCLPEGPSAAAQTAFDVLANWTRFPRYGFLCDFFPNRFNIAETLGSLARHHINGLQFYDWQYRHDQLTAPSEEFIDPLGRALSLVTIRDLIQSAHAHGMAAMPYLAVYGASIQFWRQHPDWGLYDADGKPHTFEDFLGIMNPAAGGPWVQHLLDQCAQTLQALPWDGLHVDQYGEPKQVWNAAGVPVDLALAFHQFIHSLKTAHPGAAVTFNAVGNWPIEALASAPEDFVYIEIWPPTPRFRDLKDITLNARRLSENRPVIIALYLPASQPANLLLADALIISAGGARIELGEEQRLLADPYFPKHQPLDTPTLAALRRYHDFQVRYAEWLGPSAAHLEQEDISAPAGVEITCRESESGLAVCLVNLGSAPDPFWTEAQPFPPVQTAIEVSLPVRRPVARVLAASPDGPDLSARLVAFQHKDGRLRVSLPELRVWTTIFIEFEETN</sequence>
<dbReference type="STRING" id="1134406.ADN00_10725"/>
<dbReference type="EMBL" id="LGCL01000024">
    <property type="protein sequence ID" value="KPL77029.1"/>
    <property type="molecule type" value="Genomic_DNA"/>
</dbReference>
<evidence type="ECO:0000313" key="3">
    <source>
        <dbReference type="EMBL" id="KPL77029.1"/>
    </source>
</evidence>
<dbReference type="OrthoDB" id="9778932at2"/>
<dbReference type="InterPro" id="IPR013780">
    <property type="entry name" value="Glyco_hydro_b"/>
</dbReference>
<dbReference type="Proteomes" id="UP000050417">
    <property type="component" value="Unassembled WGS sequence"/>
</dbReference>
<dbReference type="InterPro" id="IPR025092">
    <property type="entry name" value="Glyco_hydro_66"/>
</dbReference>
<evidence type="ECO:0000256" key="1">
    <source>
        <dbReference type="ARBA" id="ARBA00010837"/>
    </source>
</evidence>
<accession>A0A0P6XP49</accession>
<evidence type="ECO:0000256" key="2">
    <source>
        <dbReference type="ARBA" id="ARBA00022729"/>
    </source>
</evidence>
<comment type="caution">
    <text evidence="3">The sequence shown here is derived from an EMBL/GenBank/DDBJ whole genome shotgun (WGS) entry which is preliminary data.</text>
</comment>
<keyword evidence="2" id="KW-0732">Signal</keyword>
<dbReference type="CDD" id="cd14745">
    <property type="entry name" value="GH66"/>
    <property type="match status" value="1"/>
</dbReference>
<dbReference type="InterPro" id="IPR017853">
    <property type="entry name" value="GH"/>
</dbReference>
<dbReference type="InterPro" id="IPR013783">
    <property type="entry name" value="Ig-like_fold"/>
</dbReference>
<proteinExistence type="inferred from homology"/>
<dbReference type="AlphaFoldDB" id="A0A0P6XP49"/>
<dbReference type="Gene3D" id="2.60.40.10">
    <property type="entry name" value="Immunoglobulins"/>
    <property type="match status" value="1"/>
</dbReference>
<dbReference type="SUPFAM" id="SSF51445">
    <property type="entry name" value="(Trans)glycosidases"/>
    <property type="match status" value="1"/>
</dbReference>
<dbReference type="Gene3D" id="2.60.40.1180">
    <property type="entry name" value="Golgi alpha-mannosidase II"/>
    <property type="match status" value="1"/>
</dbReference>
<evidence type="ECO:0000313" key="4">
    <source>
        <dbReference type="Proteomes" id="UP000050417"/>
    </source>
</evidence>
<protein>
    <submittedName>
        <fullName evidence="3">Uncharacterized protein</fullName>
    </submittedName>
</protein>
<dbReference type="RefSeq" id="WP_075062993.1">
    <property type="nucleotide sequence ID" value="NZ_LGCL01000024.1"/>
</dbReference>
<dbReference type="Gene3D" id="3.20.20.80">
    <property type="entry name" value="Glycosidases"/>
    <property type="match status" value="1"/>
</dbReference>